<dbReference type="Proteomes" id="UP000066124">
    <property type="component" value="Plasmid pHG3"/>
</dbReference>
<evidence type="ECO:0000313" key="2">
    <source>
        <dbReference type="Proteomes" id="UP000066124"/>
    </source>
</evidence>
<dbReference type="EMBL" id="CP011950">
    <property type="protein sequence ID" value="AKU09847.1"/>
    <property type="molecule type" value="Genomic_DNA"/>
</dbReference>
<dbReference type="RefSeq" id="WP_050460465.1">
    <property type="nucleotide sequence ID" value="NZ_CP011950.1"/>
</dbReference>
<protein>
    <submittedName>
        <fullName evidence="1">Uncharacterized protein</fullName>
    </submittedName>
</protein>
<evidence type="ECO:0000313" key="1">
    <source>
        <dbReference type="EMBL" id="AKU09847.1"/>
    </source>
</evidence>
<dbReference type="AlphaFoldDB" id="A0A0K1IZ96"/>
<name>A0A0K1IZ96_HALGI</name>
<proteinExistence type="predicted"/>
<dbReference type="PATRIC" id="fig|35746.4.peg.4113"/>
<reference evidence="2" key="1">
    <citation type="journal article" date="2015" name="J. Biotechnol.">
        <title>Complete genome sequence of Haloferax gibbonsii strain ARA6, a potential producer of polyhydroxyalkanoates and halocins isolated from Araruama, Rio de Janeiro, Brasil.</title>
        <authorList>
            <person name="Pinto L.H."/>
            <person name="D'Alincourt Carvalho-Assef A.P."/>
            <person name="Vieira R.P."/>
            <person name="Clementino M.M."/>
            <person name="Albano R.M."/>
        </authorList>
    </citation>
    <scope>NUCLEOTIDE SEQUENCE [LARGE SCALE GENOMIC DNA]</scope>
    <source>
        <strain evidence="2">ARA6</strain>
        <plasmid evidence="2">Plasmid pHG3</plasmid>
    </source>
</reference>
<accession>A0A0K1IZ96</accession>
<gene>
    <name evidence="1" type="ORF">ABY42_18710</name>
</gene>
<dbReference type="GeneID" id="25248025"/>
<sequence>MYWSEEDVEDYIRYPSEGSAEELGSPIYFIGQNELEQEELMEDLINDLEEKGYDYAPLRPYNSREYYEVETGEVNSTDGDQYVRYNEIMLYCINILTEYPFALATHPDRDSWRIVTPADLNTRTAKEFLFTYYAEMAKAVSDLIKEDYTIDELQEVYEDARPGGGAIDRWSDAVDENVNLHPVEFMSIADLKEVVRDNEDLLDELDFPSKTQCKQAFDTVEKYRNKVMHGNRSVISSEEDVEALVESLEIACDIAVNAGGDGPGLDIPP</sequence>
<geneLocation type="plasmid" evidence="1 2">
    <name>pHG3</name>
</geneLocation>
<organism evidence="1 2">
    <name type="scientific">Haloferax gibbonsii</name>
    <dbReference type="NCBI Taxonomy" id="35746"/>
    <lineage>
        <taxon>Archaea</taxon>
        <taxon>Methanobacteriati</taxon>
        <taxon>Methanobacteriota</taxon>
        <taxon>Stenosarchaea group</taxon>
        <taxon>Halobacteria</taxon>
        <taxon>Halobacteriales</taxon>
        <taxon>Haloferacaceae</taxon>
        <taxon>Haloferax</taxon>
    </lineage>
</organism>
<keyword evidence="1" id="KW-0614">Plasmid</keyword>
<dbReference type="KEGG" id="hgi:ABY42_18710"/>